<reference evidence="3 4" key="1">
    <citation type="submission" date="2019-04" db="EMBL/GenBank/DDBJ databases">
        <authorList>
            <consortium name="Wellcome Sanger Institute Data Sharing"/>
        </authorList>
    </citation>
    <scope>NUCLEOTIDE SEQUENCE [LARGE SCALE GENOMIC DNA]</scope>
</reference>
<dbReference type="Proteomes" id="UP000694397">
    <property type="component" value="Chromosome 25"/>
</dbReference>
<accession>A0A8C9RZ30</accession>
<evidence type="ECO:0000313" key="3">
    <source>
        <dbReference type="Ensembl" id="ENSSFOP00015023790.2"/>
    </source>
</evidence>
<protein>
    <recommendedName>
        <fullName evidence="5">Prothymosin alpha-like</fullName>
    </recommendedName>
</protein>
<keyword evidence="4" id="KW-1185">Reference proteome</keyword>
<dbReference type="PANTHER" id="PTHR22745:SF13">
    <property type="entry name" value="PROTHYMOSIN ALPHA-B"/>
    <property type="match status" value="1"/>
</dbReference>
<evidence type="ECO:0000313" key="4">
    <source>
        <dbReference type="Proteomes" id="UP000694397"/>
    </source>
</evidence>
<reference evidence="3" key="3">
    <citation type="submission" date="2025-09" db="UniProtKB">
        <authorList>
            <consortium name="Ensembl"/>
        </authorList>
    </citation>
    <scope>IDENTIFICATION</scope>
</reference>
<proteinExistence type="inferred from homology"/>
<dbReference type="GO" id="GO:0043066">
    <property type="term" value="P:negative regulation of apoptotic process"/>
    <property type="evidence" value="ECO:0007669"/>
    <property type="project" value="TreeGrafter"/>
</dbReference>
<organism evidence="3 4">
    <name type="scientific">Scleropages formosus</name>
    <name type="common">Asian bonytongue</name>
    <name type="synonym">Osteoglossum formosum</name>
    <dbReference type="NCBI Taxonomy" id="113540"/>
    <lineage>
        <taxon>Eukaryota</taxon>
        <taxon>Metazoa</taxon>
        <taxon>Chordata</taxon>
        <taxon>Craniata</taxon>
        <taxon>Vertebrata</taxon>
        <taxon>Euteleostomi</taxon>
        <taxon>Actinopterygii</taxon>
        <taxon>Neopterygii</taxon>
        <taxon>Teleostei</taxon>
        <taxon>Osteoglossocephala</taxon>
        <taxon>Osteoglossomorpha</taxon>
        <taxon>Osteoglossiformes</taxon>
        <taxon>Osteoglossidae</taxon>
        <taxon>Scleropages</taxon>
    </lineage>
</organism>
<reference evidence="3" key="2">
    <citation type="submission" date="2025-08" db="UniProtKB">
        <authorList>
            <consortium name="Ensembl"/>
        </authorList>
    </citation>
    <scope>IDENTIFICATION</scope>
</reference>
<feature type="compositionally biased region" description="Acidic residues" evidence="2">
    <location>
        <begin position="57"/>
        <end position="94"/>
    </location>
</feature>
<feature type="compositionally biased region" description="Basic and acidic residues" evidence="2">
    <location>
        <begin position="31"/>
        <end position="46"/>
    </location>
</feature>
<evidence type="ECO:0000256" key="1">
    <source>
        <dbReference type="ARBA" id="ARBA00008032"/>
    </source>
</evidence>
<dbReference type="GO" id="GO:0045944">
    <property type="term" value="P:positive regulation of transcription by RNA polymerase II"/>
    <property type="evidence" value="ECO:0007669"/>
    <property type="project" value="TreeGrafter"/>
</dbReference>
<dbReference type="Ensembl" id="ENSSFOT00015024050.2">
    <property type="protein sequence ID" value="ENSSFOP00015023790.2"/>
    <property type="gene ID" value="ENSSFOG00015015286.2"/>
</dbReference>
<dbReference type="OrthoDB" id="8961673at2759"/>
<dbReference type="PANTHER" id="PTHR22745">
    <property type="entry name" value="PROTHYMOSIN ALPHA"/>
    <property type="match status" value="1"/>
</dbReference>
<feature type="compositionally biased region" description="Acidic residues" evidence="2">
    <location>
        <begin position="102"/>
        <end position="111"/>
    </location>
</feature>
<evidence type="ECO:0000256" key="2">
    <source>
        <dbReference type="SAM" id="MobiDB-lite"/>
    </source>
</evidence>
<name>A0A8C9RZ30_SCLFO</name>
<dbReference type="GO" id="GO:0005634">
    <property type="term" value="C:nucleus"/>
    <property type="evidence" value="ECO:0007669"/>
    <property type="project" value="TreeGrafter"/>
</dbReference>
<dbReference type="AlphaFoldDB" id="A0A8C9RZ30"/>
<dbReference type="GO" id="GO:0042393">
    <property type="term" value="F:histone binding"/>
    <property type="evidence" value="ECO:0007669"/>
    <property type="project" value="TreeGrafter"/>
</dbReference>
<sequence length="135" mass="14930">PSRACLFRGPACARNWTTTPSAPRRQSVRLQDLKEKKLVEETENGKDAPANGKANEENGEPEVDDEEDEDEVGEEEDEDDDGDGDEDDDEDELEGGTKRGAEDDDDDEDDEVRLTFVLAMAGTFRKTVHESVAAK</sequence>
<dbReference type="Pfam" id="PF03247">
    <property type="entry name" value="Prothymosin"/>
    <property type="match status" value="1"/>
</dbReference>
<evidence type="ECO:0008006" key="5">
    <source>
        <dbReference type="Google" id="ProtNLM"/>
    </source>
</evidence>
<dbReference type="InterPro" id="IPR004931">
    <property type="entry name" value="Pro/parathymosin"/>
</dbReference>
<feature type="region of interest" description="Disordered" evidence="2">
    <location>
        <begin position="1"/>
        <end position="112"/>
    </location>
</feature>
<comment type="similarity">
    <text evidence="1">Belongs to the pro/parathymosin family.</text>
</comment>